<dbReference type="SUPFAM" id="SSF52518">
    <property type="entry name" value="Thiamin diphosphate-binding fold (THDP-binding)"/>
    <property type="match status" value="1"/>
</dbReference>
<dbReference type="InterPro" id="IPR009014">
    <property type="entry name" value="Transketo_C/PFOR_II"/>
</dbReference>
<dbReference type="CDD" id="cd07036">
    <property type="entry name" value="TPP_PYR_E1-PDHc-beta_like"/>
    <property type="match status" value="1"/>
</dbReference>
<dbReference type="Pfam" id="PF02779">
    <property type="entry name" value="Transket_pyr"/>
    <property type="match status" value="1"/>
</dbReference>
<organism evidence="5 6">
    <name type="scientific">Pseudolactococcus chungangensis</name>
    <dbReference type="NCBI Taxonomy" id="451457"/>
    <lineage>
        <taxon>Bacteria</taxon>
        <taxon>Bacillati</taxon>
        <taxon>Bacillota</taxon>
        <taxon>Bacilli</taxon>
        <taxon>Lactobacillales</taxon>
        <taxon>Streptococcaceae</taxon>
        <taxon>Pseudolactococcus</taxon>
    </lineage>
</organism>
<evidence type="ECO:0000313" key="6">
    <source>
        <dbReference type="Proteomes" id="UP000559962"/>
    </source>
</evidence>
<name>A0A847J1Q8_9LACT</name>
<evidence type="ECO:0000256" key="2">
    <source>
        <dbReference type="ARBA" id="ARBA00023002"/>
    </source>
</evidence>
<evidence type="ECO:0000256" key="1">
    <source>
        <dbReference type="ARBA" id="ARBA00001964"/>
    </source>
</evidence>
<dbReference type="SUPFAM" id="SSF52922">
    <property type="entry name" value="TK C-terminal domain-like"/>
    <property type="match status" value="1"/>
</dbReference>
<comment type="cofactor">
    <cofactor evidence="1">
        <name>thiamine diphosphate</name>
        <dbReference type="ChEBI" id="CHEBI:58937"/>
    </cofactor>
</comment>
<evidence type="ECO:0000256" key="3">
    <source>
        <dbReference type="ARBA" id="ARBA00023052"/>
    </source>
</evidence>
<dbReference type="GO" id="GO:0016491">
    <property type="term" value="F:oxidoreductase activity"/>
    <property type="evidence" value="ECO:0007669"/>
    <property type="project" value="UniProtKB-KW"/>
</dbReference>
<dbReference type="InterPro" id="IPR005475">
    <property type="entry name" value="Transketolase-like_Pyr-bd"/>
</dbReference>
<dbReference type="InterPro" id="IPR029061">
    <property type="entry name" value="THDP-binding"/>
</dbReference>
<keyword evidence="2" id="KW-0560">Oxidoreductase</keyword>
<keyword evidence="3" id="KW-0786">Thiamine pyrophosphate</keyword>
<dbReference type="Pfam" id="PF02780">
    <property type="entry name" value="Transketolase_C"/>
    <property type="match status" value="1"/>
</dbReference>
<dbReference type="EMBL" id="JAAYVO010000090">
    <property type="protein sequence ID" value="NLH35725.1"/>
    <property type="molecule type" value="Genomic_DNA"/>
</dbReference>
<dbReference type="FunFam" id="3.40.50.970:FF:000001">
    <property type="entry name" value="Pyruvate dehydrogenase E1 beta subunit"/>
    <property type="match status" value="1"/>
</dbReference>
<dbReference type="Proteomes" id="UP000559962">
    <property type="component" value="Unassembled WGS sequence"/>
</dbReference>
<evidence type="ECO:0000313" key="5">
    <source>
        <dbReference type="EMBL" id="NLH35725.1"/>
    </source>
</evidence>
<reference evidence="5 6" key="1">
    <citation type="journal article" date="2020" name="Biotechnol. Biofuels">
        <title>New insights from the biogas microbiome by comprehensive genome-resolved metagenomics of nearly 1600 species originating from multiple anaerobic digesters.</title>
        <authorList>
            <person name="Campanaro S."/>
            <person name="Treu L."/>
            <person name="Rodriguez-R L.M."/>
            <person name="Kovalovszki A."/>
            <person name="Ziels R.M."/>
            <person name="Maus I."/>
            <person name="Zhu X."/>
            <person name="Kougias P.G."/>
            <person name="Basile A."/>
            <person name="Luo G."/>
            <person name="Schluter A."/>
            <person name="Konstantinidis K.T."/>
            <person name="Angelidaki I."/>
        </authorList>
    </citation>
    <scope>NUCLEOTIDE SEQUENCE [LARGE SCALE GENOMIC DNA]</scope>
    <source>
        <strain evidence="5">AS27yjCOA_61</strain>
    </source>
</reference>
<gene>
    <name evidence="5" type="ORF">GX453_06855</name>
</gene>
<dbReference type="AlphaFoldDB" id="A0A847J1Q8"/>
<protein>
    <submittedName>
        <fullName evidence="5">Alpha-ketoacid dehydrogenase subunit beta</fullName>
    </submittedName>
</protein>
<comment type="caution">
    <text evidence="5">The sequence shown here is derived from an EMBL/GenBank/DDBJ whole genome shotgun (WGS) entry which is preliminary data.</text>
</comment>
<dbReference type="SMART" id="SM00861">
    <property type="entry name" value="Transket_pyr"/>
    <property type="match status" value="1"/>
</dbReference>
<feature type="domain" description="Transketolase-like pyrimidine-binding" evidence="4">
    <location>
        <begin position="16"/>
        <end position="190"/>
    </location>
</feature>
<sequence length="331" mass="34885">MLAVQLIFGRRYTVTKTYLQAVNEGLRQILTTIPESYILGEDVGTYGGGFGATKGLVADFPDRVLDTPISEAAITGVATGSALLGKRPILEIQFSDFLTVAIDQLVNEAAKIHFLSNGEQSVPMVIRAASGSGTGASSQHSQSFENWFAHVPGLIVVMPSNAYDAKGLLVAAVKNNNPVLIFEPKSLYKTAMPVPSELYEVPIGQAKVVQSGCDITIIALGRMVEVAKTVASQTDISIEIVDPITISPLDSETLVASAKKTGKVLILTEAAKRSGISGEILAQLVEAGFSGAIKRLGGHFMPVSAAKSVELAQVPTAKEVLATIGTMMEEV</sequence>
<dbReference type="InterPro" id="IPR033248">
    <property type="entry name" value="Transketolase_C"/>
</dbReference>
<dbReference type="PANTHER" id="PTHR43257">
    <property type="entry name" value="PYRUVATE DEHYDROGENASE E1 COMPONENT BETA SUBUNIT"/>
    <property type="match status" value="1"/>
</dbReference>
<dbReference type="Gene3D" id="3.40.50.920">
    <property type="match status" value="1"/>
</dbReference>
<accession>A0A847J1Q8</accession>
<proteinExistence type="predicted"/>
<dbReference type="Gene3D" id="3.40.50.970">
    <property type="match status" value="1"/>
</dbReference>
<dbReference type="PANTHER" id="PTHR43257:SF2">
    <property type="entry name" value="PYRUVATE DEHYDROGENASE E1 COMPONENT SUBUNIT BETA"/>
    <property type="match status" value="1"/>
</dbReference>
<evidence type="ECO:0000259" key="4">
    <source>
        <dbReference type="SMART" id="SM00861"/>
    </source>
</evidence>